<reference evidence="11" key="1">
    <citation type="submission" date="2021-01" db="EMBL/GenBank/DDBJ databases">
        <authorList>
            <person name="Corre E."/>
            <person name="Pelletier E."/>
            <person name="Niang G."/>
            <person name="Scheremetjew M."/>
            <person name="Finn R."/>
            <person name="Kale V."/>
            <person name="Holt S."/>
            <person name="Cochrane G."/>
            <person name="Meng A."/>
            <person name="Brown T."/>
            <person name="Cohen L."/>
        </authorList>
    </citation>
    <scope>NUCLEOTIDE SEQUENCE</scope>
    <source>
        <strain evidence="11">CCMP1756</strain>
    </source>
</reference>
<dbReference type="GO" id="GO:0005634">
    <property type="term" value="C:nucleus"/>
    <property type="evidence" value="ECO:0007669"/>
    <property type="project" value="UniProtKB-SubCell"/>
</dbReference>
<evidence type="ECO:0000256" key="4">
    <source>
        <dbReference type="ARBA" id="ARBA00022517"/>
    </source>
</evidence>
<feature type="region of interest" description="Disordered" evidence="10">
    <location>
        <begin position="1"/>
        <end position="55"/>
    </location>
</feature>
<dbReference type="FunFam" id="3.30.160.60:FF:000299">
    <property type="entry name" value="Zinc finger protein 593"/>
    <property type="match status" value="1"/>
</dbReference>
<organism evidence="11">
    <name type="scientific">Pelagomonas calceolata</name>
    <dbReference type="NCBI Taxonomy" id="35677"/>
    <lineage>
        <taxon>Eukaryota</taxon>
        <taxon>Sar</taxon>
        <taxon>Stramenopiles</taxon>
        <taxon>Ochrophyta</taxon>
        <taxon>Pelagophyceae</taxon>
        <taxon>Pelagomonadales</taxon>
        <taxon>Pelagomonadaceae</taxon>
        <taxon>Pelagomonas</taxon>
    </lineage>
</organism>
<evidence type="ECO:0000256" key="5">
    <source>
        <dbReference type="ARBA" id="ARBA00022723"/>
    </source>
</evidence>
<dbReference type="GO" id="GO:0005737">
    <property type="term" value="C:cytoplasm"/>
    <property type="evidence" value="ECO:0007669"/>
    <property type="project" value="UniProtKB-SubCell"/>
</dbReference>
<feature type="compositionally biased region" description="Basic residues" evidence="10">
    <location>
        <begin position="18"/>
        <end position="32"/>
    </location>
</feature>
<evidence type="ECO:0000256" key="1">
    <source>
        <dbReference type="ARBA" id="ARBA00004123"/>
    </source>
</evidence>
<evidence type="ECO:0000256" key="8">
    <source>
        <dbReference type="ARBA" id="ARBA00023242"/>
    </source>
</evidence>
<dbReference type="GO" id="GO:0042254">
    <property type="term" value="P:ribosome biogenesis"/>
    <property type="evidence" value="ECO:0007669"/>
    <property type="project" value="UniProtKB-KW"/>
</dbReference>
<dbReference type="EMBL" id="HBIW01000258">
    <property type="protein sequence ID" value="CAE0684792.1"/>
    <property type="molecule type" value="Transcribed_RNA"/>
</dbReference>
<evidence type="ECO:0000256" key="7">
    <source>
        <dbReference type="ARBA" id="ARBA00022833"/>
    </source>
</evidence>
<comment type="similarity">
    <text evidence="9">Belongs to the ZNF593/BUD20 C2H2-type zinc-finger protein family.</text>
</comment>
<dbReference type="InterPro" id="IPR036236">
    <property type="entry name" value="Znf_C2H2_sf"/>
</dbReference>
<dbReference type="GO" id="GO:0043021">
    <property type="term" value="F:ribonucleoprotein complex binding"/>
    <property type="evidence" value="ECO:0007669"/>
    <property type="project" value="UniProtKB-ARBA"/>
</dbReference>
<dbReference type="PANTHER" id="PTHR46095">
    <property type="entry name" value="ZINC FINGER PROTEIN 593"/>
    <property type="match status" value="1"/>
</dbReference>
<evidence type="ECO:0000256" key="2">
    <source>
        <dbReference type="ARBA" id="ARBA00004496"/>
    </source>
</evidence>
<evidence type="ECO:0000256" key="3">
    <source>
        <dbReference type="ARBA" id="ARBA00022490"/>
    </source>
</evidence>
<keyword evidence="7" id="KW-0862">Zinc</keyword>
<dbReference type="PANTHER" id="PTHR46095:SF1">
    <property type="entry name" value="ZINC FINGER PROTEIN 593"/>
    <property type="match status" value="1"/>
</dbReference>
<protein>
    <recommendedName>
        <fullName evidence="12">C2H2-type domain-containing protein</fullName>
    </recommendedName>
</protein>
<dbReference type="SUPFAM" id="SSF57667">
    <property type="entry name" value="beta-beta-alpha zinc fingers"/>
    <property type="match status" value="1"/>
</dbReference>
<evidence type="ECO:0000256" key="9">
    <source>
        <dbReference type="ARBA" id="ARBA00038064"/>
    </source>
</evidence>
<accession>A0A7S3ZJ31</accession>
<keyword evidence="6" id="KW-0863">Zinc-finger</keyword>
<gene>
    <name evidence="11" type="ORF">PCAL00307_LOCUS226</name>
</gene>
<keyword evidence="5" id="KW-0479">Metal-binding</keyword>
<sequence>MAKKGGHRTKSKPGSGSKIKKYKRGRDTKRRRRDVEQVFDDMTKKEQLETAQPFDDDLPGCGQFYCVETARYFVDQKALDDHKKSRAYKRRVKELKEETPFTQKDAEAAAGMTKERLPSAAESRAKAEAKKGHRMTDDD</sequence>
<keyword evidence="8" id="KW-0539">Nucleus</keyword>
<proteinExistence type="inferred from homology"/>
<dbReference type="InterPro" id="IPR051879">
    <property type="entry name" value="C2H2-ZF_Maturation_Protein"/>
</dbReference>
<evidence type="ECO:0000256" key="6">
    <source>
        <dbReference type="ARBA" id="ARBA00022771"/>
    </source>
</evidence>
<keyword evidence="3" id="KW-0963">Cytoplasm</keyword>
<evidence type="ECO:0000313" key="11">
    <source>
        <dbReference type="EMBL" id="CAE0684792.1"/>
    </source>
</evidence>
<dbReference type="GO" id="GO:0008270">
    <property type="term" value="F:zinc ion binding"/>
    <property type="evidence" value="ECO:0007669"/>
    <property type="project" value="UniProtKB-KW"/>
</dbReference>
<evidence type="ECO:0008006" key="12">
    <source>
        <dbReference type="Google" id="ProtNLM"/>
    </source>
</evidence>
<evidence type="ECO:0000256" key="10">
    <source>
        <dbReference type="SAM" id="MobiDB-lite"/>
    </source>
</evidence>
<feature type="compositionally biased region" description="Basic and acidic residues" evidence="10">
    <location>
        <begin position="33"/>
        <end position="48"/>
    </location>
</feature>
<keyword evidence="4" id="KW-0690">Ribosome biogenesis</keyword>
<dbReference type="Gene3D" id="3.30.160.60">
    <property type="entry name" value="Classic Zinc Finger"/>
    <property type="match status" value="1"/>
</dbReference>
<feature type="compositionally biased region" description="Basic residues" evidence="10">
    <location>
        <begin position="1"/>
        <end position="11"/>
    </location>
</feature>
<dbReference type="AlphaFoldDB" id="A0A7S3ZJ31"/>
<comment type="subcellular location">
    <subcellularLocation>
        <location evidence="2">Cytoplasm</location>
    </subcellularLocation>
    <subcellularLocation>
        <location evidence="1">Nucleus</location>
    </subcellularLocation>
</comment>
<name>A0A7S3ZJ31_9STRA</name>
<feature type="region of interest" description="Disordered" evidence="10">
    <location>
        <begin position="94"/>
        <end position="139"/>
    </location>
</feature>